<name>A0A2M8LDL8_9BACT</name>
<gene>
    <name evidence="1" type="ORF">COV04_04510</name>
</gene>
<dbReference type="EMBL" id="PFET01000014">
    <property type="protein sequence ID" value="PJE75537.1"/>
    <property type="molecule type" value="Genomic_DNA"/>
</dbReference>
<comment type="caution">
    <text evidence="1">The sequence shown here is derived from an EMBL/GenBank/DDBJ whole genome shotgun (WGS) entry which is preliminary data.</text>
</comment>
<dbReference type="Proteomes" id="UP000231152">
    <property type="component" value="Unassembled WGS sequence"/>
</dbReference>
<evidence type="ECO:0000313" key="2">
    <source>
        <dbReference type="Proteomes" id="UP000231152"/>
    </source>
</evidence>
<evidence type="ECO:0000313" key="1">
    <source>
        <dbReference type="EMBL" id="PJE75537.1"/>
    </source>
</evidence>
<reference evidence="1 2" key="1">
    <citation type="submission" date="2017-09" db="EMBL/GenBank/DDBJ databases">
        <title>Depth-based differentiation of microbial function through sediment-hosted aquifers and enrichment of novel symbionts in the deep terrestrial subsurface.</title>
        <authorList>
            <person name="Probst A.J."/>
            <person name="Ladd B."/>
            <person name="Jarett J.K."/>
            <person name="Geller-Mcgrath D.E."/>
            <person name="Sieber C.M."/>
            <person name="Emerson J.B."/>
            <person name="Anantharaman K."/>
            <person name="Thomas B.C."/>
            <person name="Malmstrom R."/>
            <person name="Stieglmeier M."/>
            <person name="Klingl A."/>
            <person name="Woyke T."/>
            <person name="Ryan C.M."/>
            <person name="Banfield J.F."/>
        </authorList>
    </citation>
    <scope>NUCLEOTIDE SEQUENCE [LARGE SCALE GENOMIC DNA]</scope>
    <source>
        <strain evidence="1">CG10_big_fil_rev_8_21_14_0_10_48_11</strain>
    </source>
</reference>
<accession>A0A2M8LDL8</accession>
<protein>
    <submittedName>
        <fullName evidence="1">Uncharacterized protein</fullName>
    </submittedName>
</protein>
<sequence length="79" mass="7614">MKMMNRVFAVIVVLALVPGITGRPIAFAATDPGLGAAVPFSIIAQTAITGTGTVSGEVGLNSTGAGISALTAAMVGGAI</sequence>
<organism evidence="1 2">
    <name type="scientific">Candidatus Uhrbacteria bacterium CG10_big_fil_rev_8_21_14_0_10_48_11</name>
    <dbReference type="NCBI Taxonomy" id="1975037"/>
    <lineage>
        <taxon>Bacteria</taxon>
        <taxon>Candidatus Uhriibacteriota</taxon>
    </lineage>
</organism>
<proteinExistence type="predicted"/>
<dbReference type="AlphaFoldDB" id="A0A2M8LDL8"/>